<keyword evidence="8" id="KW-1185">Reference proteome</keyword>
<dbReference type="NCBIfam" id="TIGR00254">
    <property type="entry name" value="GGDEF"/>
    <property type="match status" value="1"/>
</dbReference>
<keyword evidence="5" id="KW-0732">Signal</keyword>
<feature type="transmembrane region" description="Helical" evidence="4">
    <location>
        <begin position="384"/>
        <end position="401"/>
    </location>
</feature>
<evidence type="ECO:0000313" key="8">
    <source>
        <dbReference type="Proteomes" id="UP001595722"/>
    </source>
</evidence>
<dbReference type="PROSITE" id="PS50887">
    <property type="entry name" value="GGDEF"/>
    <property type="match status" value="1"/>
</dbReference>
<dbReference type="CDD" id="cd01949">
    <property type="entry name" value="GGDEF"/>
    <property type="match status" value="1"/>
</dbReference>
<evidence type="ECO:0000256" key="1">
    <source>
        <dbReference type="ARBA" id="ARBA00012528"/>
    </source>
</evidence>
<reference evidence="8" key="1">
    <citation type="journal article" date="2019" name="Int. J. Syst. Evol. Microbiol.">
        <title>The Global Catalogue of Microorganisms (GCM) 10K type strain sequencing project: providing services to taxonomists for standard genome sequencing and annotation.</title>
        <authorList>
            <consortium name="The Broad Institute Genomics Platform"/>
            <consortium name="The Broad Institute Genome Sequencing Center for Infectious Disease"/>
            <person name="Wu L."/>
            <person name="Ma J."/>
        </authorList>
    </citation>
    <scope>NUCLEOTIDE SEQUENCE [LARGE SCALE GENOMIC DNA]</scope>
    <source>
        <strain evidence="8">KCTC 42424</strain>
    </source>
</reference>
<name>A0ABV7VMB0_9GAMM</name>
<dbReference type="Proteomes" id="UP001595722">
    <property type="component" value="Unassembled WGS sequence"/>
</dbReference>
<keyword evidence="7" id="KW-0808">Transferase</keyword>
<feature type="signal peptide" evidence="5">
    <location>
        <begin position="1"/>
        <end position="30"/>
    </location>
</feature>
<dbReference type="PANTHER" id="PTHR45138:SF9">
    <property type="entry name" value="DIGUANYLATE CYCLASE DGCM-RELATED"/>
    <property type="match status" value="1"/>
</dbReference>
<feature type="domain" description="GGDEF" evidence="6">
    <location>
        <begin position="480"/>
        <end position="611"/>
    </location>
</feature>
<dbReference type="InterPro" id="IPR050469">
    <property type="entry name" value="Diguanylate_Cyclase"/>
</dbReference>
<feature type="coiled-coil region" evidence="3">
    <location>
        <begin position="404"/>
        <end position="456"/>
    </location>
</feature>
<feature type="transmembrane region" description="Helical" evidence="4">
    <location>
        <begin position="355"/>
        <end position="372"/>
    </location>
</feature>
<dbReference type="Pfam" id="PF00990">
    <property type="entry name" value="GGDEF"/>
    <property type="match status" value="1"/>
</dbReference>
<dbReference type="EC" id="2.7.7.65" evidence="1"/>
<dbReference type="SMART" id="SM00267">
    <property type="entry name" value="GGDEF"/>
    <property type="match status" value="1"/>
</dbReference>
<feature type="transmembrane region" description="Helical" evidence="4">
    <location>
        <begin position="198"/>
        <end position="221"/>
    </location>
</feature>
<dbReference type="InterPro" id="IPR011623">
    <property type="entry name" value="7TMR_DISM_rcpt_extracell_dom1"/>
</dbReference>
<keyword evidence="7" id="KW-0548">Nucleotidyltransferase</keyword>
<dbReference type="Gene3D" id="3.30.70.270">
    <property type="match status" value="1"/>
</dbReference>
<dbReference type="InterPro" id="IPR043128">
    <property type="entry name" value="Rev_trsase/Diguanyl_cyclase"/>
</dbReference>
<evidence type="ECO:0000259" key="6">
    <source>
        <dbReference type="PROSITE" id="PS50887"/>
    </source>
</evidence>
<feature type="chain" id="PRO_5045691462" description="diguanylate cyclase" evidence="5">
    <location>
        <begin position="31"/>
        <end position="611"/>
    </location>
</feature>
<protein>
    <recommendedName>
        <fullName evidence="1">diguanylate cyclase</fullName>
        <ecNumber evidence="1">2.7.7.65</ecNumber>
    </recommendedName>
</protein>
<gene>
    <name evidence="7" type="ORF">ACFOMG_00900</name>
</gene>
<evidence type="ECO:0000256" key="3">
    <source>
        <dbReference type="SAM" id="Coils"/>
    </source>
</evidence>
<keyword evidence="4" id="KW-0812">Transmembrane</keyword>
<feature type="transmembrane region" description="Helical" evidence="4">
    <location>
        <begin position="298"/>
        <end position="321"/>
    </location>
</feature>
<dbReference type="EMBL" id="JBHRYB010000001">
    <property type="protein sequence ID" value="MFC3678665.1"/>
    <property type="molecule type" value="Genomic_DNA"/>
</dbReference>
<evidence type="ECO:0000256" key="5">
    <source>
        <dbReference type="SAM" id="SignalP"/>
    </source>
</evidence>
<keyword evidence="4" id="KW-1133">Transmembrane helix</keyword>
<dbReference type="GO" id="GO:0052621">
    <property type="term" value="F:diguanylate cyclase activity"/>
    <property type="evidence" value="ECO:0007669"/>
    <property type="project" value="UniProtKB-EC"/>
</dbReference>
<proteinExistence type="predicted"/>
<dbReference type="InterPro" id="IPR000160">
    <property type="entry name" value="GGDEF_dom"/>
</dbReference>
<comment type="catalytic activity">
    <reaction evidence="2">
        <text>2 GTP = 3',3'-c-di-GMP + 2 diphosphate</text>
        <dbReference type="Rhea" id="RHEA:24898"/>
        <dbReference type="ChEBI" id="CHEBI:33019"/>
        <dbReference type="ChEBI" id="CHEBI:37565"/>
        <dbReference type="ChEBI" id="CHEBI:58805"/>
        <dbReference type="EC" id="2.7.7.65"/>
    </reaction>
</comment>
<feature type="transmembrane region" description="Helical" evidence="4">
    <location>
        <begin position="233"/>
        <end position="254"/>
    </location>
</feature>
<dbReference type="SUPFAM" id="SSF55073">
    <property type="entry name" value="Nucleotide cyclase"/>
    <property type="match status" value="1"/>
</dbReference>
<keyword evidence="4" id="KW-0472">Membrane</keyword>
<comment type="caution">
    <text evidence="7">The sequence shown here is derived from an EMBL/GenBank/DDBJ whole genome shotgun (WGS) entry which is preliminary data.</text>
</comment>
<evidence type="ECO:0000313" key="7">
    <source>
        <dbReference type="EMBL" id="MFC3678665.1"/>
    </source>
</evidence>
<dbReference type="PANTHER" id="PTHR45138">
    <property type="entry name" value="REGULATORY COMPONENTS OF SENSORY TRANSDUCTION SYSTEM"/>
    <property type="match status" value="1"/>
</dbReference>
<evidence type="ECO:0000256" key="4">
    <source>
        <dbReference type="SAM" id="Phobius"/>
    </source>
</evidence>
<keyword evidence="3" id="KW-0175">Coiled coil</keyword>
<organism evidence="7 8">
    <name type="scientific">Bacterioplanoides pacificum</name>
    <dbReference type="NCBI Taxonomy" id="1171596"/>
    <lineage>
        <taxon>Bacteria</taxon>
        <taxon>Pseudomonadati</taxon>
        <taxon>Pseudomonadota</taxon>
        <taxon>Gammaproteobacteria</taxon>
        <taxon>Oceanospirillales</taxon>
        <taxon>Oceanospirillaceae</taxon>
        <taxon>Bacterioplanoides</taxon>
    </lineage>
</organism>
<dbReference type="Pfam" id="PF07695">
    <property type="entry name" value="7TMR-DISM_7TM"/>
    <property type="match status" value="1"/>
</dbReference>
<dbReference type="InterPro" id="IPR029787">
    <property type="entry name" value="Nucleotide_cyclase"/>
</dbReference>
<feature type="transmembrane region" description="Helical" evidence="4">
    <location>
        <begin position="327"/>
        <end position="348"/>
    </location>
</feature>
<evidence type="ECO:0000256" key="2">
    <source>
        <dbReference type="ARBA" id="ARBA00034247"/>
    </source>
</evidence>
<dbReference type="RefSeq" id="WP_376864215.1">
    <property type="nucleotide sequence ID" value="NZ_JBHRYB010000001.1"/>
</dbReference>
<accession>A0ABV7VMB0</accession>
<feature type="transmembrane region" description="Helical" evidence="4">
    <location>
        <begin position="266"/>
        <end position="286"/>
    </location>
</feature>
<sequence length="611" mass="68604">MMNVYNLARGTWLLLCLLMLQCFWLSPAHALSAEQGQLDAFSWDPRKQPLPLDGAWAIDWKQLQPGDLWKQPDSPWFNMPSTWDRSGSAGWNYPGQGYASYTLQIVNLPGRYEYAIFIPEIATAFRLFANGRLIAEGGHVADNAAAAQAYAGNRLAVLGAADDGQLRLLLQVSNFHHHTGGPWQSLSIGPRDQMVSDYYAAMVYEALIASLMVAMAVLLILEYVADRRDLTGLWLGLFALALGIRIGISGYAPFYWLSAAELPWEWHMRLTYISMMISPVLFLSWVQACFPWDLSRRMVQVVSVPFVVSVVLCALLPAFYFTQLLGLFSILLLLVVLAGYWVVIVALVRRRQGAPLVLLGMSALGVAVIHDVLLNNQLLDSGPWLNLGLLVFILAQTSNFLRLRVFQRRQIEFLSQELSAANQELERRVELRTRDLADKAQALERANNQLQVLANVDSLTGLLNRRAFIEQMKQLSELPVKVALLWIDIDHFKRVNDTFGHAAGDEVLSQFGAMIRRIGRDQDRCGRLGGEEFALLLLDCDEQGAVHYARRLQAAMQTLHFAQWPELSDITASIGIAVGRLGEDSWESLIHNADEAMYQVKRNGRNGFRFS</sequence>